<dbReference type="AlphaFoldDB" id="A0A9K3D807"/>
<evidence type="ECO:0000313" key="1">
    <source>
        <dbReference type="EMBL" id="GIQ89335.1"/>
    </source>
</evidence>
<name>A0A9K3D807_9EUKA</name>
<reference evidence="1 2" key="1">
    <citation type="journal article" date="2018" name="PLoS ONE">
        <title>The draft genome of Kipferlia bialata reveals reductive genome evolution in fornicate parasites.</title>
        <authorList>
            <person name="Tanifuji G."/>
            <person name="Takabayashi S."/>
            <person name="Kume K."/>
            <person name="Takagi M."/>
            <person name="Nakayama T."/>
            <person name="Kamikawa R."/>
            <person name="Inagaki Y."/>
            <person name="Hashimoto T."/>
        </authorList>
    </citation>
    <scope>NUCLEOTIDE SEQUENCE [LARGE SCALE GENOMIC DNA]</scope>
    <source>
        <strain evidence="1">NY0173</strain>
    </source>
</reference>
<keyword evidence="2" id="KW-1185">Reference proteome</keyword>
<accession>A0A9K3D807</accession>
<proteinExistence type="predicted"/>
<sequence length="93" mass="10287">MLSSAVIGRLTEFLYTDVDDASDSDDECGPCECAPGEEFDLKRTLSDMNKFTSHLMAVNVALANRKRSLSQDYSWIAKDPKFLAADEAGKFKS</sequence>
<dbReference type="EMBL" id="BDIP01004936">
    <property type="protein sequence ID" value="GIQ89335.1"/>
    <property type="molecule type" value="Genomic_DNA"/>
</dbReference>
<comment type="caution">
    <text evidence="1">The sequence shown here is derived from an EMBL/GenBank/DDBJ whole genome shotgun (WGS) entry which is preliminary data.</text>
</comment>
<protein>
    <submittedName>
        <fullName evidence="1">Uncharacterized protein</fullName>
    </submittedName>
</protein>
<organism evidence="1 2">
    <name type="scientific">Kipferlia bialata</name>
    <dbReference type="NCBI Taxonomy" id="797122"/>
    <lineage>
        <taxon>Eukaryota</taxon>
        <taxon>Metamonada</taxon>
        <taxon>Carpediemonas-like organisms</taxon>
        <taxon>Kipferlia</taxon>
    </lineage>
</organism>
<evidence type="ECO:0000313" key="2">
    <source>
        <dbReference type="Proteomes" id="UP000265618"/>
    </source>
</evidence>
<gene>
    <name evidence="1" type="ORF">KIPB_011774</name>
</gene>
<dbReference type="Proteomes" id="UP000265618">
    <property type="component" value="Unassembled WGS sequence"/>
</dbReference>